<dbReference type="AlphaFoldDB" id="A0A2M7G743"/>
<organism evidence="3 4">
    <name type="scientific">bacterium (Candidatus Blackallbacteria) CG17_big_fil_post_rev_8_21_14_2_50_48_46</name>
    <dbReference type="NCBI Taxonomy" id="2014261"/>
    <lineage>
        <taxon>Bacteria</taxon>
        <taxon>Candidatus Blackallbacteria</taxon>
    </lineage>
</organism>
<dbReference type="Proteomes" id="UP000231019">
    <property type="component" value="Unassembled WGS sequence"/>
</dbReference>
<evidence type="ECO:0000313" key="3">
    <source>
        <dbReference type="EMBL" id="PIW17817.1"/>
    </source>
</evidence>
<dbReference type="EMBL" id="PFFQ01000019">
    <property type="protein sequence ID" value="PIW17817.1"/>
    <property type="molecule type" value="Genomic_DNA"/>
</dbReference>
<feature type="chain" id="PRO_5014689044" evidence="2">
    <location>
        <begin position="25"/>
        <end position="226"/>
    </location>
</feature>
<name>A0A2M7G743_9BACT</name>
<accession>A0A2M7G743</accession>
<evidence type="ECO:0000256" key="2">
    <source>
        <dbReference type="SAM" id="SignalP"/>
    </source>
</evidence>
<keyword evidence="2" id="KW-0732">Signal</keyword>
<feature type="region of interest" description="Disordered" evidence="1">
    <location>
        <begin position="203"/>
        <end position="226"/>
    </location>
</feature>
<comment type="caution">
    <text evidence="3">The sequence shown here is derived from an EMBL/GenBank/DDBJ whole genome shotgun (WGS) entry which is preliminary data.</text>
</comment>
<sequence>MQLIPSHSSQRFSLLLLLLFNLLACTSPTPRKVNEAIGRGQPKQAVRLLSDLINRDGEITTAKLDRLLKALSLNRRFNLSIADELFLRLKQDGKSAILKWYLNVYLERCEKALNKAQFEEARTLWKRHQRIRATAFPHFEESTPVLGIIDLREADYWLEKGKRAKARLYFESARKKLSRRVAFDQIQNFGFANLVQELRRKIYQSPPKKQKPVKKTPRRPLRKGKR</sequence>
<evidence type="ECO:0000313" key="4">
    <source>
        <dbReference type="Proteomes" id="UP000231019"/>
    </source>
</evidence>
<evidence type="ECO:0000256" key="1">
    <source>
        <dbReference type="SAM" id="MobiDB-lite"/>
    </source>
</evidence>
<gene>
    <name evidence="3" type="ORF">COW36_07035</name>
</gene>
<feature type="signal peptide" evidence="2">
    <location>
        <begin position="1"/>
        <end position="24"/>
    </location>
</feature>
<feature type="compositionally biased region" description="Basic residues" evidence="1">
    <location>
        <begin position="208"/>
        <end position="226"/>
    </location>
</feature>
<protein>
    <submittedName>
        <fullName evidence="3">Uncharacterized protein</fullName>
    </submittedName>
</protein>
<proteinExistence type="predicted"/>
<reference evidence="3 4" key="1">
    <citation type="submission" date="2017-09" db="EMBL/GenBank/DDBJ databases">
        <title>Depth-based differentiation of microbial function through sediment-hosted aquifers and enrichment of novel symbionts in the deep terrestrial subsurface.</title>
        <authorList>
            <person name="Probst A.J."/>
            <person name="Ladd B."/>
            <person name="Jarett J.K."/>
            <person name="Geller-Mcgrath D.E."/>
            <person name="Sieber C.M."/>
            <person name="Emerson J.B."/>
            <person name="Anantharaman K."/>
            <person name="Thomas B.C."/>
            <person name="Malmstrom R."/>
            <person name="Stieglmeier M."/>
            <person name="Klingl A."/>
            <person name="Woyke T."/>
            <person name="Ryan C.M."/>
            <person name="Banfield J.F."/>
        </authorList>
    </citation>
    <scope>NUCLEOTIDE SEQUENCE [LARGE SCALE GENOMIC DNA]</scope>
    <source>
        <strain evidence="3">CG17_big_fil_post_rev_8_21_14_2_50_48_46</strain>
    </source>
</reference>